<reference evidence="2" key="3">
    <citation type="submission" date="2015-06" db="UniProtKB">
        <authorList>
            <consortium name="EnsemblMetazoa"/>
        </authorList>
    </citation>
    <scope>IDENTIFICATION</scope>
</reference>
<sequence length="439" mass="49156">MSKEADIASRPSSAKSLGPLKTRQSTPEAISTSSASTEMNSKDPLPPISAEPRRRSSHESRPRIVSYHREISSKDDEELTERNEGCAAVMCQTEWSWMEDMKQHQKIRAARRISVASSVMSPRLSSAHSSARERVQKVSVVMDHMNKAEDGSVTSSPYPSRDDEYGIPILHLDSESEDSSDEDSMYQYKYIEGEEGEEGEDKKPQDQILPSIGPPEILKDQRESTKVEGTPNEEAVKVADQEGTSGGMFEGICEFCHESIRPFPSMEDQKKMAPEDLYCCNSYRDFVQFIITHPLHDAEEKKKRDEQIDIKPHPPYGSKQARKDAKERAAQRMRERELARQQAAMAAGISGPTPAGGGGGGARQMKTINYQLSSQKCLEDGWTVRPPSPLFDPLVGCEVFEPEPLLPPWAESSAKETKKRSLILKYYDDGHKFITLFPD</sequence>
<feature type="compositionally biased region" description="Polar residues" evidence="1">
    <location>
        <begin position="22"/>
        <end position="39"/>
    </location>
</feature>
<feature type="region of interest" description="Disordered" evidence="1">
    <location>
        <begin position="194"/>
        <end position="235"/>
    </location>
</feature>
<dbReference type="HOGENOM" id="CLU_624977_0_0_1"/>
<feature type="compositionally biased region" description="Basic and acidic residues" evidence="1">
    <location>
        <begin position="217"/>
        <end position="226"/>
    </location>
</feature>
<evidence type="ECO:0000256" key="1">
    <source>
        <dbReference type="SAM" id="MobiDB-lite"/>
    </source>
</evidence>
<accession>X2B1A8</accession>
<organism evidence="2 3">
    <name type="scientific">Capitella teleta</name>
    <name type="common">Polychaete worm</name>
    <dbReference type="NCBI Taxonomy" id="283909"/>
    <lineage>
        <taxon>Eukaryota</taxon>
        <taxon>Metazoa</taxon>
        <taxon>Spiralia</taxon>
        <taxon>Lophotrochozoa</taxon>
        <taxon>Annelida</taxon>
        <taxon>Polychaeta</taxon>
        <taxon>Sedentaria</taxon>
        <taxon>Scolecida</taxon>
        <taxon>Capitellidae</taxon>
        <taxon>Capitella</taxon>
    </lineage>
</organism>
<feature type="region of interest" description="Disordered" evidence="1">
    <location>
        <begin position="298"/>
        <end position="339"/>
    </location>
</feature>
<reference evidence="3" key="2">
    <citation type="journal article" date="2013" name="Nature">
        <title>Insights into bilaterian evolution from three spiralian genomes.</title>
        <authorList>
            <person name="Simakov O."/>
            <person name="Marletaz F."/>
            <person name="Cho S.J."/>
            <person name="Edsinger-Gonzales E."/>
            <person name="Havlak P."/>
            <person name="Hellsten U."/>
            <person name="Kuo D.H."/>
            <person name="Larsson T."/>
            <person name="Lv J."/>
            <person name="Arendt D."/>
            <person name="Savage R."/>
            <person name="Osoegawa K."/>
            <person name="de Jong P."/>
            <person name="Grimwood J."/>
            <person name="Chapman J.A."/>
            <person name="Shapiro H."/>
            <person name="Aerts A."/>
            <person name="Otillar R.P."/>
            <person name="Terry A.Y."/>
            <person name="Boore J.L."/>
            <person name="Grigoriev I.V."/>
            <person name="Lindberg D.R."/>
            <person name="Seaver E.C."/>
            <person name="Weisblat D.A."/>
            <person name="Putnam N.H."/>
            <person name="Rokhsar D.S."/>
        </authorList>
    </citation>
    <scope>NUCLEOTIDE SEQUENCE</scope>
    <source>
        <strain evidence="3">I ESC-2004</strain>
    </source>
</reference>
<dbReference type="EMBL" id="AMQN01007815">
    <property type="status" value="NOT_ANNOTATED_CDS"/>
    <property type="molecule type" value="Genomic_DNA"/>
</dbReference>
<feature type="compositionally biased region" description="Basic and acidic residues" evidence="1">
    <location>
        <begin position="298"/>
        <end position="312"/>
    </location>
</feature>
<keyword evidence="3" id="KW-1185">Reference proteome</keyword>
<protein>
    <submittedName>
        <fullName evidence="2">Uncharacterized protein</fullName>
    </submittedName>
</protein>
<feature type="compositionally biased region" description="Basic and acidic residues" evidence="1">
    <location>
        <begin position="321"/>
        <end position="339"/>
    </location>
</feature>
<feature type="compositionally biased region" description="Basic and acidic residues" evidence="1">
    <location>
        <begin position="51"/>
        <end position="83"/>
    </location>
</feature>
<evidence type="ECO:0000313" key="2">
    <source>
        <dbReference type="EnsemblMetazoa" id="CapteP229051"/>
    </source>
</evidence>
<dbReference type="AlphaFoldDB" id="X2B1A8"/>
<dbReference type="OMA" id="MFEGICE"/>
<name>X2B1A8_CAPTE</name>
<proteinExistence type="predicted"/>
<feature type="region of interest" description="Disordered" evidence="1">
    <location>
        <begin position="1"/>
        <end position="83"/>
    </location>
</feature>
<reference evidence="3" key="1">
    <citation type="submission" date="2012-12" db="EMBL/GenBank/DDBJ databases">
        <authorList>
            <person name="Hellsten U."/>
            <person name="Grimwood J."/>
            <person name="Chapman J.A."/>
            <person name="Shapiro H."/>
            <person name="Aerts A."/>
            <person name="Otillar R.P."/>
            <person name="Terry A.Y."/>
            <person name="Boore J.L."/>
            <person name="Simakov O."/>
            <person name="Marletaz F."/>
            <person name="Cho S.-J."/>
            <person name="Edsinger-Gonzales E."/>
            <person name="Havlak P."/>
            <person name="Kuo D.-H."/>
            <person name="Larsson T."/>
            <person name="Lv J."/>
            <person name="Arendt D."/>
            <person name="Savage R."/>
            <person name="Osoegawa K."/>
            <person name="de Jong P."/>
            <person name="Lindberg D.R."/>
            <person name="Seaver E.C."/>
            <person name="Weisblat D.A."/>
            <person name="Putnam N.H."/>
            <person name="Grigoriev I.V."/>
            <person name="Rokhsar D.S."/>
        </authorList>
    </citation>
    <scope>NUCLEOTIDE SEQUENCE</scope>
    <source>
        <strain evidence="3">I ESC-2004</strain>
    </source>
</reference>
<dbReference type="PANTHER" id="PTHR23093:SF18">
    <property type="entry name" value="GLUTAMATE RICH 6"/>
    <property type="match status" value="1"/>
</dbReference>
<dbReference type="Proteomes" id="UP000014760">
    <property type="component" value="Unassembled WGS sequence"/>
</dbReference>
<dbReference type="PANTHER" id="PTHR23093">
    <property type="entry name" value="SIMILAR TO CHROMOSOME 3 OPEN READING FRAME 20"/>
    <property type="match status" value="1"/>
</dbReference>
<feature type="region of interest" description="Disordered" evidence="1">
    <location>
        <begin position="145"/>
        <end position="166"/>
    </location>
</feature>
<evidence type="ECO:0000313" key="3">
    <source>
        <dbReference type="Proteomes" id="UP000014760"/>
    </source>
</evidence>
<dbReference type="EnsemblMetazoa" id="CapteT229051">
    <property type="protein sequence ID" value="CapteP229051"/>
    <property type="gene ID" value="CapteG229051"/>
</dbReference>